<organism evidence="3 4">
    <name type="scientific">Drosophila yakuba</name>
    <name type="common">Fruit fly</name>
    <dbReference type="NCBI Taxonomy" id="7245"/>
    <lineage>
        <taxon>Eukaryota</taxon>
        <taxon>Metazoa</taxon>
        <taxon>Ecdysozoa</taxon>
        <taxon>Arthropoda</taxon>
        <taxon>Hexapoda</taxon>
        <taxon>Insecta</taxon>
        <taxon>Pterygota</taxon>
        <taxon>Neoptera</taxon>
        <taxon>Endopterygota</taxon>
        <taxon>Diptera</taxon>
        <taxon>Brachycera</taxon>
        <taxon>Muscomorpha</taxon>
        <taxon>Ephydroidea</taxon>
        <taxon>Drosophilidae</taxon>
        <taxon>Drosophila</taxon>
        <taxon>Sophophora</taxon>
    </lineage>
</organism>
<evidence type="ECO:0000313" key="3">
    <source>
        <dbReference type="EMBL" id="KRK05485.1"/>
    </source>
</evidence>
<dbReference type="EMBL" id="CH892237">
    <property type="protein sequence ID" value="KRK05485.1"/>
    <property type="molecule type" value="Genomic_DNA"/>
</dbReference>
<feature type="non-terminal residue" evidence="3">
    <location>
        <position position="1"/>
    </location>
</feature>
<comment type="similarity">
    <text evidence="1">Belongs to the DNase II family.</text>
</comment>
<evidence type="ECO:0000256" key="2">
    <source>
        <dbReference type="ARBA" id="ARBA00022801"/>
    </source>
</evidence>
<evidence type="ECO:0000313" key="4">
    <source>
        <dbReference type="Proteomes" id="UP000002282"/>
    </source>
</evidence>
<reference evidence="3 4" key="1">
    <citation type="journal article" date="2007" name="Nature">
        <title>Evolution of genes and genomes on the Drosophila phylogeny.</title>
        <authorList>
            <consortium name="Drosophila 12 Genomes Consortium"/>
            <person name="Clark A.G."/>
            <person name="Eisen M.B."/>
            <person name="Smith D.R."/>
            <person name="Bergman C.M."/>
            <person name="Oliver B."/>
            <person name="Markow T.A."/>
            <person name="Kaufman T.C."/>
            <person name="Kellis M."/>
            <person name="Gelbart W."/>
            <person name="Iyer V.N."/>
            <person name="Pollard D.A."/>
            <person name="Sackton T.B."/>
            <person name="Larracuente A.M."/>
            <person name="Singh N.D."/>
            <person name="Abad J.P."/>
            <person name="Abt D.N."/>
            <person name="Adryan B."/>
            <person name="Aguade M."/>
            <person name="Akashi H."/>
            <person name="Anderson W.W."/>
            <person name="Aquadro C.F."/>
            <person name="Ardell D.H."/>
            <person name="Arguello R."/>
            <person name="Artieri C.G."/>
            <person name="Barbash D.A."/>
            <person name="Barker D."/>
            <person name="Barsanti P."/>
            <person name="Batterham P."/>
            <person name="Batzoglou S."/>
            <person name="Begun D."/>
            <person name="Bhutkar A."/>
            <person name="Blanco E."/>
            <person name="Bosak S.A."/>
            <person name="Bradley R.K."/>
            <person name="Brand A.D."/>
            <person name="Brent M.R."/>
            <person name="Brooks A.N."/>
            <person name="Brown R.H."/>
            <person name="Butlin R.K."/>
            <person name="Caggese C."/>
            <person name="Calvi B.R."/>
            <person name="Bernardo de Carvalho A."/>
            <person name="Caspi A."/>
            <person name="Castrezana S."/>
            <person name="Celniker S.E."/>
            <person name="Chang J.L."/>
            <person name="Chapple C."/>
            <person name="Chatterji S."/>
            <person name="Chinwalla A."/>
            <person name="Civetta A."/>
            <person name="Clifton S.W."/>
            <person name="Comeron J.M."/>
            <person name="Costello J.C."/>
            <person name="Coyne J.A."/>
            <person name="Daub J."/>
            <person name="David R.G."/>
            <person name="Delcher A.L."/>
            <person name="Delehaunty K."/>
            <person name="Do C.B."/>
            <person name="Ebling H."/>
            <person name="Edwards K."/>
            <person name="Eickbush T."/>
            <person name="Evans J.D."/>
            <person name="Filipski A."/>
            <person name="Findeiss S."/>
            <person name="Freyhult E."/>
            <person name="Fulton L."/>
            <person name="Fulton R."/>
            <person name="Garcia A.C."/>
            <person name="Gardiner A."/>
            <person name="Garfield D.A."/>
            <person name="Garvin B.E."/>
            <person name="Gibson G."/>
            <person name="Gilbert D."/>
            <person name="Gnerre S."/>
            <person name="Godfrey J."/>
            <person name="Good R."/>
            <person name="Gotea V."/>
            <person name="Gravely B."/>
            <person name="Greenberg A.J."/>
            <person name="Griffiths-Jones S."/>
            <person name="Gross S."/>
            <person name="Guigo R."/>
            <person name="Gustafson E.A."/>
            <person name="Haerty W."/>
            <person name="Hahn M.W."/>
            <person name="Halligan D.L."/>
            <person name="Halpern A.L."/>
            <person name="Halter G.M."/>
            <person name="Han M.V."/>
            <person name="Heger A."/>
            <person name="Hillier L."/>
            <person name="Hinrichs A.S."/>
            <person name="Holmes I."/>
            <person name="Hoskins R.A."/>
            <person name="Hubisz M.J."/>
            <person name="Hultmark D."/>
            <person name="Huntley M.A."/>
            <person name="Jaffe D.B."/>
            <person name="Jagadeeshan S."/>
            <person name="Jeck W.R."/>
            <person name="Johnson J."/>
            <person name="Jones C.D."/>
            <person name="Jordan W.C."/>
            <person name="Karpen G.H."/>
            <person name="Kataoka E."/>
            <person name="Keightley P.D."/>
            <person name="Kheradpour P."/>
            <person name="Kirkness E.F."/>
            <person name="Koerich L.B."/>
            <person name="Kristiansen K."/>
            <person name="Kudrna D."/>
            <person name="Kulathinal R.J."/>
            <person name="Kumar S."/>
            <person name="Kwok R."/>
            <person name="Lander E."/>
            <person name="Langley C.H."/>
            <person name="Lapoint R."/>
            <person name="Lazzaro B.P."/>
            <person name="Lee S.J."/>
            <person name="Levesque L."/>
            <person name="Li R."/>
            <person name="Lin C.F."/>
            <person name="Lin M.F."/>
            <person name="Lindblad-Toh K."/>
            <person name="Llopart A."/>
            <person name="Long M."/>
            <person name="Low L."/>
            <person name="Lozovsky E."/>
            <person name="Lu J."/>
            <person name="Luo M."/>
            <person name="Machado C.A."/>
            <person name="Makalowski W."/>
            <person name="Marzo M."/>
            <person name="Matsuda M."/>
            <person name="Matzkin L."/>
            <person name="McAllister B."/>
            <person name="McBride C.S."/>
            <person name="McKernan B."/>
            <person name="McKernan K."/>
            <person name="Mendez-Lago M."/>
            <person name="Minx P."/>
            <person name="Mollenhauer M.U."/>
            <person name="Montooth K."/>
            <person name="Mount S.M."/>
            <person name="Mu X."/>
            <person name="Myers E."/>
            <person name="Negre B."/>
            <person name="Newfeld S."/>
            <person name="Nielsen R."/>
            <person name="Noor M.A."/>
            <person name="O'Grady P."/>
            <person name="Pachter L."/>
            <person name="Papaceit M."/>
            <person name="Parisi M.J."/>
            <person name="Parisi M."/>
            <person name="Parts L."/>
            <person name="Pedersen J.S."/>
            <person name="Pesole G."/>
            <person name="Phillippy A.M."/>
            <person name="Ponting C.P."/>
            <person name="Pop M."/>
            <person name="Porcelli D."/>
            <person name="Powell J.R."/>
            <person name="Prohaska S."/>
            <person name="Pruitt K."/>
            <person name="Puig M."/>
            <person name="Quesneville H."/>
            <person name="Ram K.R."/>
            <person name="Rand D."/>
            <person name="Rasmussen M.D."/>
            <person name="Reed L.K."/>
            <person name="Reenan R."/>
            <person name="Reily A."/>
            <person name="Remington K.A."/>
            <person name="Rieger T.T."/>
            <person name="Ritchie M.G."/>
            <person name="Robin C."/>
            <person name="Rogers Y.H."/>
            <person name="Rohde C."/>
            <person name="Rozas J."/>
            <person name="Rubenfield M.J."/>
            <person name="Ruiz A."/>
            <person name="Russo S."/>
            <person name="Salzberg S.L."/>
            <person name="Sanchez-Gracia A."/>
            <person name="Saranga D.J."/>
            <person name="Sato H."/>
            <person name="Schaeffer S.W."/>
            <person name="Schatz M.C."/>
            <person name="Schlenke T."/>
            <person name="Schwartz R."/>
            <person name="Segarra C."/>
            <person name="Singh R.S."/>
            <person name="Sirot L."/>
            <person name="Sirota M."/>
            <person name="Sisneros N.B."/>
            <person name="Smith C.D."/>
            <person name="Smith T.F."/>
            <person name="Spieth J."/>
            <person name="Stage D.E."/>
            <person name="Stark A."/>
            <person name="Stephan W."/>
            <person name="Strausberg R.L."/>
            <person name="Strempel S."/>
            <person name="Sturgill D."/>
            <person name="Sutton G."/>
            <person name="Sutton G.G."/>
            <person name="Tao W."/>
            <person name="Teichmann S."/>
            <person name="Tobari Y.N."/>
            <person name="Tomimura Y."/>
            <person name="Tsolas J.M."/>
            <person name="Valente V.L."/>
            <person name="Venter E."/>
            <person name="Venter J.C."/>
            <person name="Vicario S."/>
            <person name="Vieira F.G."/>
            <person name="Vilella A.J."/>
            <person name="Villasante A."/>
            <person name="Walenz B."/>
            <person name="Wang J."/>
            <person name="Wasserman M."/>
            <person name="Watts T."/>
            <person name="Wilson D."/>
            <person name="Wilson R.K."/>
            <person name="Wing R.A."/>
            <person name="Wolfner M.F."/>
            <person name="Wong A."/>
            <person name="Wong G.K."/>
            <person name="Wu C.I."/>
            <person name="Wu G."/>
            <person name="Yamamoto D."/>
            <person name="Yang H.P."/>
            <person name="Yang S.P."/>
            <person name="Yorke J.A."/>
            <person name="Yoshida K."/>
            <person name="Zdobnov E."/>
            <person name="Zhang P."/>
            <person name="Zhang Y."/>
            <person name="Zimin A.V."/>
            <person name="Baldwin J."/>
            <person name="Abdouelleil A."/>
            <person name="Abdulkadir J."/>
            <person name="Abebe A."/>
            <person name="Abera B."/>
            <person name="Abreu J."/>
            <person name="Acer S.C."/>
            <person name="Aftuck L."/>
            <person name="Alexander A."/>
            <person name="An P."/>
            <person name="Anderson E."/>
            <person name="Anderson S."/>
            <person name="Arachi H."/>
            <person name="Azer M."/>
            <person name="Bachantsang P."/>
            <person name="Barry A."/>
            <person name="Bayul T."/>
            <person name="Berlin A."/>
            <person name="Bessette D."/>
            <person name="Bloom T."/>
            <person name="Blye J."/>
            <person name="Boguslavskiy L."/>
            <person name="Bonnet C."/>
            <person name="Boukhgalter B."/>
            <person name="Bourzgui I."/>
            <person name="Brown A."/>
            <person name="Cahill P."/>
            <person name="Channer S."/>
            <person name="Cheshatsang Y."/>
            <person name="Chuda L."/>
            <person name="Citroen M."/>
            <person name="Collymore A."/>
            <person name="Cooke P."/>
            <person name="Costello M."/>
            <person name="D'Aco K."/>
            <person name="Daza R."/>
            <person name="De Haan G."/>
            <person name="DeGray S."/>
            <person name="DeMaso C."/>
            <person name="Dhargay N."/>
            <person name="Dooley K."/>
            <person name="Dooley E."/>
            <person name="Doricent M."/>
            <person name="Dorje P."/>
            <person name="Dorjee K."/>
            <person name="Dupes A."/>
            <person name="Elong R."/>
            <person name="Falk J."/>
            <person name="Farina A."/>
            <person name="Faro S."/>
            <person name="Ferguson D."/>
            <person name="Fisher S."/>
            <person name="Foley C.D."/>
            <person name="Franke A."/>
            <person name="Friedrich D."/>
            <person name="Gadbois L."/>
            <person name="Gearin G."/>
            <person name="Gearin C.R."/>
            <person name="Giannoukos G."/>
            <person name="Goode T."/>
            <person name="Graham J."/>
            <person name="Grandbois E."/>
            <person name="Grewal S."/>
            <person name="Gyaltsen K."/>
            <person name="Hafez N."/>
            <person name="Hagos B."/>
            <person name="Hall J."/>
            <person name="Henson C."/>
            <person name="Hollinger A."/>
            <person name="Honan T."/>
            <person name="Huard M.D."/>
            <person name="Hughes L."/>
            <person name="Hurhula B."/>
            <person name="Husby M.E."/>
            <person name="Kamat A."/>
            <person name="Kanga B."/>
            <person name="Kashin S."/>
            <person name="Khazanovich D."/>
            <person name="Kisner P."/>
            <person name="Lance K."/>
            <person name="Lara M."/>
            <person name="Lee W."/>
            <person name="Lennon N."/>
            <person name="Letendre F."/>
            <person name="LeVine R."/>
            <person name="Lipovsky A."/>
            <person name="Liu X."/>
            <person name="Liu J."/>
            <person name="Liu S."/>
            <person name="Lokyitsang T."/>
            <person name="Lokyitsang Y."/>
            <person name="Lubonja R."/>
            <person name="Lui A."/>
            <person name="MacDonald P."/>
            <person name="Magnisalis V."/>
            <person name="Maru K."/>
            <person name="Matthews C."/>
            <person name="McCusker W."/>
            <person name="McDonough S."/>
            <person name="Mehta T."/>
            <person name="Meldrim J."/>
            <person name="Meneus L."/>
            <person name="Mihai O."/>
            <person name="Mihalev A."/>
            <person name="Mihova T."/>
            <person name="Mittelman R."/>
            <person name="Mlenga V."/>
            <person name="Montmayeur A."/>
            <person name="Mulrain L."/>
            <person name="Navidi A."/>
            <person name="Naylor J."/>
            <person name="Negash T."/>
            <person name="Nguyen T."/>
            <person name="Nguyen N."/>
            <person name="Nicol R."/>
            <person name="Norbu C."/>
            <person name="Norbu N."/>
            <person name="Novod N."/>
            <person name="O'Neill B."/>
            <person name="Osman S."/>
            <person name="Markiewicz E."/>
            <person name="Oyono O.L."/>
            <person name="Patti C."/>
            <person name="Phunkhang P."/>
            <person name="Pierre F."/>
            <person name="Priest M."/>
            <person name="Raghuraman S."/>
            <person name="Rege F."/>
            <person name="Reyes R."/>
            <person name="Rise C."/>
            <person name="Rogov P."/>
            <person name="Ross K."/>
            <person name="Ryan E."/>
            <person name="Settipalli S."/>
            <person name="Shea T."/>
            <person name="Sherpa N."/>
            <person name="Shi L."/>
            <person name="Shih D."/>
            <person name="Sparrow T."/>
            <person name="Spaulding J."/>
            <person name="Stalker J."/>
            <person name="Stange-Thomann N."/>
            <person name="Stavropoulos S."/>
            <person name="Stone C."/>
            <person name="Strader C."/>
            <person name="Tesfaye S."/>
            <person name="Thomson T."/>
            <person name="Thoulutsang Y."/>
            <person name="Thoulutsang D."/>
            <person name="Topham K."/>
            <person name="Topping I."/>
            <person name="Tsamla T."/>
            <person name="Vassiliev H."/>
            <person name="Vo A."/>
            <person name="Wangchuk T."/>
            <person name="Wangdi T."/>
            <person name="Weiand M."/>
            <person name="Wilkinson J."/>
            <person name="Wilson A."/>
            <person name="Yadav S."/>
            <person name="Young G."/>
            <person name="Yu Q."/>
            <person name="Zembek L."/>
            <person name="Zhong D."/>
            <person name="Zimmer A."/>
            <person name="Zwirko Z."/>
            <person name="Jaffe D.B."/>
            <person name="Alvarez P."/>
            <person name="Brockman W."/>
            <person name="Butler J."/>
            <person name="Chin C."/>
            <person name="Gnerre S."/>
            <person name="Grabherr M."/>
            <person name="Kleber M."/>
            <person name="Mauceli E."/>
            <person name="MacCallum I."/>
        </authorList>
    </citation>
    <scope>NUCLEOTIDE SEQUENCE [LARGE SCALE GENOMIC DNA]</scope>
    <source>
        <strain evidence="4">Tai18E2 / Tucson 14021-0261.01</strain>
    </source>
</reference>
<keyword evidence="4" id="KW-1185">Reference proteome</keyword>
<dbReference type="PANTHER" id="PTHR10858:SF23">
    <property type="entry name" value="DEOXYRIBONUCLEASE II"/>
    <property type="match status" value="1"/>
</dbReference>
<dbReference type="GO" id="GO:0006309">
    <property type="term" value="P:apoptotic DNA fragmentation"/>
    <property type="evidence" value="ECO:0007669"/>
    <property type="project" value="TreeGrafter"/>
</dbReference>
<gene>
    <name evidence="3" type="primary">Dyak\GE29217</name>
    <name evidence="3" type="synonym">GE29217</name>
    <name evidence="3" type="ORF">Dyak_GE29217</name>
</gene>
<dbReference type="Pfam" id="PF03265">
    <property type="entry name" value="DNase_II"/>
    <property type="match status" value="1"/>
</dbReference>
<reference evidence="3 4" key="2">
    <citation type="journal article" date="2007" name="PLoS Biol.">
        <title>Principles of genome evolution in the Drosophila melanogaster species group.</title>
        <authorList>
            <person name="Ranz J.M."/>
            <person name="Maurin D."/>
            <person name="Chan Y.S."/>
            <person name="von Grotthuss M."/>
            <person name="Hillier L.W."/>
            <person name="Roote J."/>
            <person name="Ashburner M."/>
            <person name="Bergman C.M."/>
        </authorList>
    </citation>
    <scope>NUCLEOTIDE SEQUENCE [LARGE SCALE GENOMIC DNA]</scope>
    <source>
        <strain evidence="4">Tai18E2 / Tucson 14021-0261.01</strain>
    </source>
</reference>
<evidence type="ECO:0000256" key="1">
    <source>
        <dbReference type="ARBA" id="ARBA00007527"/>
    </source>
</evidence>
<dbReference type="Proteomes" id="UP000002282">
    <property type="component" value="Unassembled WGS sequence"/>
</dbReference>
<sequence>LFGKSGRANVELYADVVAPTLDVSLFVEAWRDGAGNLPNSCDKSDKVLNVESISNLQLSVDFRTTQDHSKWAVSRPTGILIYHWRVGGGDWICVGDINRQQGQLQRGGGTVCHKSSRVSNLYRQLVANYDKCAEQE</sequence>
<dbReference type="OrthoDB" id="10261598at2759"/>
<proteinExistence type="inferred from homology"/>
<name>A0A0R1E8E6_DROYA</name>
<keyword evidence="2" id="KW-0378">Hydrolase</keyword>
<dbReference type="AlphaFoldDB" id="A0A0R1E8E6"/>
<accession>A0A0R1E8E6</accession>
<dbReference type="InterPro" id="IPR004947">
    <property type="entry name" value="DNase_II"/>
</dbReference>
<dbReference type="GO" id="GO:0004531">
    <property type="term" value="F:deoxyribonuclease II activity"/>
    <property type="evidence" value="ECO:0007669"/>
    <property type="project" value="EnsemblMetazoa"/>
</dbReference>
<dbReference type="GO" id="GO:0045476">
    <property type="term" value="P:nurse cell apoptotic process"/>
    <property type="evidence" value="ECO:0007669"/>
    <property type="project" value="EnsemblMetazoa"/>
</dbReference>
<dbReference type="KEGG" id="dya:Dyak_GE29217"/>
<dbReference type="PANTHER" id="PTHR10858">
    <property type="entry name" value="DEOXYRIBONUCLEASE II"/>
    <property type="match status" value="1"/>
</dbReference>
<protein>
    <submittedName>
        <fullName evidence="3">Uncharacterized protein</fullName>
    </submittedName>
</protein>